<dbReference type="SUPFAM" id="SSF90229">
    <property type="entry name" value="CCCH zinc finger"/>
    <property type="match status" value="1"/>
</dbReference>
<keyword evidence="6 11" id="KW-0863">Zinc-finger</keyword>
<evidence type="ECO:0000256" key="11">
    <source>
        <dbReference type="PROSITE-ProRule" id="PRU00723"/>
    </source>
</evidence>
<evidence type="ECO:0000256" key="5">
    <source>
        <dbReference type="ARBA" id="ARBA00022737"/>
    </source>
</evidence>
<dbReference type="GO" id="GO:0003723">
    <property type="term" value="F:RNA binding"/>
    <property type="evidence" value="ECO:0007669"/>
    <property type="project" value="UniProtKB-UniRule"/>
</dbReference>
<feature type="zinc finger region" description="C3H1-type" evidence="11">
    <location>
        <begin position="114"/>
        <end position="141"/>
    </location>
</feature>
<dbReference type="PROSITE" id="PS50103">
    <property type="entry name" value="ZF_C3H1"/>
    <property type="match status" value="3"/>
</dbReference>
<comment type="subcellular location">
    <subcellularLocation>
        <location evidence="1 12">Nucleus</location>
    </subcellularLocation>
</comment>
<keyword evidence="15" id="KW-1185">Reference proteome</keyword>
<dbReference type="VEuPathDB" id="MicrosporidiaDB:HERIO_1319"/>
<dbReference type="VEuPathDB" id="MicrosporidiaDB:A0H76_2042"/>
<feature type="domain" description="C3H1-type" evidence="13">
    <location>
        <begin position="86"/>
        <end position="113"/>
    </location>
</feature>
<dbReference type="InterPro" id="IPR000571">
    <property type="entry name" value="Znf_CCCH"/>
</dbReference>
<evidence type="ECO:0000256" key="6">
    <source>
        <dbReference type="ARBA" id="ARBA00022771"/>
    </source>
</evidence>
<dbReference type="OrthoDB" id="1914176at2759"/>
<feature type="domain" description="C3H1-type" evidence="13">
    <location>
        <begin position="58"/>
        <end position="85"/>
    </location>
</feature>
<evidence type="ECO:0000313" key="15">
    <source>
        <dbReference type="Proteomes" id="UP000192356"/>
    </source>
</evidence>
<keyword evidence="9 12" id="KW-0539">Nucleus</keyword>
<comment type="caution">
    <text evidence="14">The sequence shown here is derived from an EMBL/GenBank/DDBJ whole genome shotgun (WGS) entry which is preliminary data.</text>
</comment>
<proteinExistence type="inferred from homology"/>
<gene>
    <name evidence="14" type="primary">CPSF4</name>
    <name evidence="14" type="ORF">HERIO_1319</name>
</gene>
<sequence length="169" mass="19704">MKFSNLENISKKDERLIKLDFDDYIANVLNLSETKPVYCPDYQKNSCKGGCGLIHIKLATAVVCKHWLKGLCKKNEECTFLHDYDLQKMPECFFFNVYGVCNNYECPYKHVDDKNVITECPWYNKGFCKNGPTCKYKHIKRSLCVDYSFGLCLKGPKCNLFHLKELVRN</sequence>
<protein>
    <recommendedName>
        <fullName evidence="12">mRNA 3'-end-processing protein</fullName>
    </recommendedName>
</protein>
<dbReference type="PANTHER" id="PTHR23102">
    <property type="entry name" value="CLEAVAGE AND POLYADENYLATION SPECIFICITY FACTOR SUBUNIT 4-RELATED"/>
    <property type="match status" value="1"/>
</dbReference>
<feature type="domain" description="C3H1-type" evidence="13">
    <location>
        <begin position="114"/>
        <end position="141"/>
    </location>
</feature>
<evidence type="ECO:0000259" key="13">
    <source>
        <dbReference type="PROSITE" id="PS50103"/>
    </source>
</evidence>
<accession>A0A1X0QAI7</accession>
<dbReference type="AlphaFoldDB" id="A0A1X0QAI7"/>
<evidence type="ECO:0000313" key="14">
    <source>
        <dbReference type="EMBL" id="ORD96777.1"/>
    </source>
</evidence>
<evidence type="ECO:0000256" key="2">
    <source>
        <dbReference type="ARBA" id="ARBA00008907"/>
    </source>
</evidence>
<evidence type="ECO:0000256" key="8">
    <source>
        <dbReference type="ARBA" id="ARBA00022884"/>
    </source>
</evidence>
<dbReference type="GO" id="GO:0031124">
    <property type="term" value="P:mRNA 3'-end processing"/>
    <property type="evidence" value="ECO:0007669"/>
    <property type="project" value="UniProtKB-UniRule"/>
</dbReference>
<evidence type="ECO:0000256" key="10">
    <source>
        <dbReference type="ARBA" id="ARBA00024826"/>
    </source>
</evidence>
<evidence type="ECO:0000256" key="7">
    <source>
        <dbReference type="ARBA" id="ARBA00022833"/>
    </source>
</evidence>
<dbReference type="GO" id="GO:0008270">
    <property type="term" value="F:zinc ion binding"/>
    <property type="evidence" value="ECO:0007669"/>
    <property type="project" value="UniProtKB-KW"/>
</dbReference>
<keyword evidence="3 12" id="KW-0507">mRNA processing</keyword>
<evidence type="ECO:0000256" key="1">
    <source>
        <dbReference type="ARBA" id="ARBA00004123"/>
    </source>
</evidence>
<comment type="similarity">
    <text evidence="2 12">Belongs to the CPSF4/YTH1 family.</text>
</comment>
<comment type="function">
    <text evidence="10 12">Component of the cleavage factor I (CF I) involved in pre-mRNA 3'-end processing.</text>
</comment>
<dbReference type="SMART" id="SM00356">
    <property type="entry name" value="ZnF_C3H1"/>
    <property type="match status" value="5"/>
</dbReference>
<evidence type="ECO:0000256" key="12">
    <source>
        <dbReference type="RuleBase" id="RU369008"/>
    </source>
</evidence>
<evidence type="ECO:0000256" key="4">
    <source>
        <dbReference type="ARBA" id="ARBA00022723"/>
    </source>
</evidence>
<keyword evidence="5 12" id="KW-0677">Repeat</keyword>
<keyword evidence="4 11" id="KW-0479">Metal-binding</keyword>
<feature type="zinc finger region" description="C3H1-type" evidence="11">
    <location>
        <begin position="86"/>
        <end position="113"/>
    </location>
</feature>
<name>A0A1X0QAI7_9MICR</name>
<dbReference type="PANTHER" id="PTHR23102:SF24">
    <property type="entry name" value="CLEAVAGE AND POLYADENYLATION SPECIFICITY FACTOR SUBUNIT 4"/>
    <property type="match status" value="1"/>
</dbReference>
<reference evidence="14 15" key="1">
    <citation type="journal article" date="2017" name="Environ. Microbiol.">
        <title>Decay of the glycolytic pathway and adaptation to intranuclear parasitism within Enterocytozoonidae microsporidia.</title>
        <authorList>
            <person name="Wiredu Boakye D."/>
            <person name="Jaroenlak P."/>
            <person name="Prachumwat A."/>
            <person name="Williams T.A."/>
            <person name="Bateman K.S."/>
            <person name="Itsathitphaisarn O."/>
            <person name="Sritunyalucksana K."/>
            <person name="Paszkiewicz K.H."/>
            <person name="Moore K.A."/>
            <person name="Stentiford G.D."/>
            <person name="Williams B.A."/>
        </authorList>
    </citation>
    <scope>NUCLEOTIDE SEQUENCE [LARGE SCALE GENOMIC DNA]</scope>
    <source>
        <strain evidence="14 15">GB1</strain>
    </source>
</reference>
<dbReference type="Gene3D" id="4.10.1000.10">
    <property type="entry name" value="Zinc finger, CCCH-type"/>
    <property type="match status" value="2"/>
</dbReference>
<keyword evidence="8 12" id="KW-0694">RNA-binding</keyword>
<keyword evidence="7 11" id="KW-0862">Zinc</keyword>
<evidence type="ECO:0000256" key="9">
    <source>
        <dbReference type="ARBA" id="ARBA00023242"/>
    </source>
</evidence>
<evidence type="ECO:0000256" key="3">
    <source>
        <dbReference type="ARBA" id="ARBA00022664"/>
    </source>
</evidence>
<organism evidence="14 15">
    <name type="scientific">Hepatospora eriocheir</name>
    <dbReference type="NCBI Taxonomy" id="1081669"/>
    <lineage>
        <taxon>Eukaryota</taxon>
        <taxon>Fungi</taxon>
        <taxon>Fungi incertae sedis</taxon>
        <taxon>Microsporidia</taxon>
        <taxon>Hepatosporidae</taxon>
        <taxon>Hepatospora</taxon>
    </lineage>
</organism>
<dbReference type="InterPro" id="IPR036855">
    <property type="entry name" value="Znf_CCCH_sf"/>
</dbReference>
<dbReference type="FunFam" id="4.10.1000.10:FF:000017">
    <property type="entry name" value="Cleavage and polyadenylation specificity factor 30 kDa subunit"/>
    <property type="match status" value="1"/>
</dbReference>
<feature type="zinc finger region" description="C3H1-type" evidence="11">
    <location>
        <begin position="58"/>
        <end position="85"/>
    </location>
</feature>
<dbReference type="GO" id="GO:0005634">
    <property type="term" value="C:nucleus"/>
    <property type="evidence" value="ECO:0007669"/>
    <property type="project" value="UniProtKB-SubCell"/>
</dbReference>
<dbReference type="Proteomes" id="UP000192356">
    <property type="component" value="Unassembled WGS sequence"/>
</dbReference>
<dbReference type="EMBL" id="LVKB01000062">
    <property type="protein sequence ID" value="ORD96777.1"/>
    <property type="molecule type" value="Genomic_DNA"/>
</dbReference>
<dbReference type="Pfam" id="PF00642">
    <property type="entry name" value="zf-CCCH"/>
    <property type="match status" value="1"/>
</dbReference>
<dbReference type="InterPro" id="IPR045348">
    <property type="entry name" value="CPSF4/Yth1"/>
</dbReference>